<evidence type="ECO:0000313" key="3">
    <source>
        <dbReference type="Proteomes" id="UP000578352"/>
    </source>
</evidence>
<evidence type="ECO:0000256" key="1">
    <source>
        <dbReference type="SAM" id="Phobius"/>
    </source>
</evidence>
<dbReference type="RefSeq" id="WP_179605721.1">
    <property type="nucleotide sequence ID" value="NZ_BAABEH010000001.1"/>
</dbReference>
<accession>A0A853CTX0</accession>
<keyword evidence="1" id="KW-0472">Membrane</keyword>
<comment type="caution">
    <text evidence="2">The sequence shown here is derived from an EMBL/GenBank/DDBJ whole genome shotgun (WGS) entry which is preliminary data.</text>
</comment>
<evidence type="ECO:0000313" key="2">
    <source>
        <dbReference type="EMBL" id="NYJ23842.1"/>
    </source>
</evidence>
<feature type="transmembrane region" description="Helical" evidence="1">
    <location>
        <begin position="46"/>
        <end position="67"/>
    </location>
</feature>
<gene>
    <name evidence="2" type="ORF">HNR13_002129</name>
</gene>
<dbReference type="Proteomes" id="UP000578352">
    <property type="component" value="Unassembled WGS sequence"/>
</dbReference>
<protein>
    <submittedName>
        <fullName evidence="2">Uncharacterized protein</fullName>
    </submittedName>
</protein>
<keyword evidence="1" id="KW-1133">Transmembrane helix</keyword>
<feature type="transmembrane region" description="Helical" evidence="1">
    <location>
        <begin position="7"/>
        <end position="26"/>
    </location>
</feature>
<name>A0A853CTX0_9MICO</name>
<sequence>MSAWLSIAITVVAIGGLVALLVVPGLAGLSIPPIIGRLGIGTFDGINALFFFMWTSMLQLLSVNDGLRYGLKLGRTRVPRGRASDVLILMVFVLVAVVWGVTAVHGVFAARAIDPMYLARLPEGAPPNSLQHGVADVMATYFILVALVFVLVVIARLFNPVDFDEYDGRIRAILHLRMNETAPR</sequence>
<dbReference type="AlphaFoldDB" id="A0A853CTX0"/>
<organism evidence="2 3">
    <name type="scientific">Leifsonia shinshuensis</name>
    <dbReference type="NCBI Taxonomy" id="150026"/>
    <lineage>
        <taxon>Bacteria</taxon>
        <taxon>Bacillati</taxon>
        <taxon>Actinomycetota</taxon>
        <taxon>Actinomycetes</taxon>
        <taxon>Micrococcales</taxon>
        <taxon>Microbacteriaceae</taxon>
        <taxon>Leifsonia</taxon>
    </lineage>
</organism>
<feature type="transmembrane region" description="Helical" evidence="1">
    <location>
        <begin position="133"/>
        <end position="155"/>
    </location>
</feature>
<dbReference type="EMBL" id="JACCFL010000001">
    <property type="protein sequence ID" value="NYJ23842.1"/>
    <property type="molecule type" value="Genomic_DNA"/>
</dbReference>
<proteinExistence type="predicted"/>
<reference evidence="2 3" key="1">
    <citation type="submission" date="2020-07" db="EMBL/GenBank/DDBJ databases">
        <title>Sequencing the genomes of 1000 actinobacteria strains.</title>
        <authorList>
            <person name="Klenk H.-P."/>
        </authorList>
    </citation>
    <scope>NUCLEOTIDE SEQUENCE [LARGE SCALE GENOMIC DNA]</scope>
    <source>
        <strain evidence="2 3">DSM 15165</strain>
    </source>
</reference>
<feature type="transmembrane region" description="Helical" evidence="1">
    <location>
        <begin position="87"/>
        <end position="113"/>
    </location>
</feature>
<keyword evidence="1" id="KW-0812">Transmembrane</keyword>